<sequence length="116" mass="13602">MKKLLFLILIGVSCNIAAQKWSCGKLINFLQRNIPNPDRVETLNSNTLVKVEFFLSIESGYVIAYFKKKSSDKIKNAKIYFWITRDGWDEFKLDGMQNGYDKAFSTYIEKYKYDCE</sequence>
<organism evidence="1 2">
    <name type="scientific">Kaistella flava</name>
    <name type="common">ex Peng et al. 2021</name>
    <dbReference type="NCBI Taxonomy" id="2038776"/>
    <lineage>
        <taxon>Bacteria</taxon>
        <taxon>Pseudomonadati</taxon>
        <taxon>Bacteroidota</taxon>
        <taxon>Flavobacteriia</taxon>
        <taxon>Flavobacteriales</taxon>
        <taxon>Weeksellaceae</taxon>
        <taxon>Chryseobacterium group</taxon>
        <taxon>Kaistella</taxon>
    </lineage>
</organism>
<evidence type="ECO:0000313" key="2">
    <source>
        <dbReference type="Proteomes" id="UP000594195"/>
    </source>
</evidence>
<evidence type="ECO:0000313" key="1">
    <source>
        <dbReference type="EMBL" id="QOW09510.1"/>
    </source>
</evidence>
<accession>A0A7M2Y5Z0</accession>
<proteinExistence type="predicted"/>
<dbReference type="EMBL" id="CP040442">
    <property type="protein sequence ID" value="QOW09510.1"/>
    <property type="molecule type" value="Genomic_DNA"/>
</dbReference>
<protein>
    <submittedName>
        <fullName evidence="1">Uncharacterized protein</fullName>
    </submittedName>
</protein>
<gene>
    <name evidence="1" type="ORF">Q73A0000_03580</name>
</gene>
<dbReference type="RefSeq" id="WP_193812725.1">
    <property type="nucleotide sequence ID" value="NZ_CP040442.1"/>
</dbReference>
<name>A0A7M2Y5Z0_9FLAO</name>
<reference evidence="1 2" key="1">
    <citation type="submission" date="2019-05" db="EMBL/GenBank/DDBJ databases">
        <title>Chryseobacterium sp. isolated from King George Island, maritime Antarctica.</title>
        <authorList>
            <person name="Peng X."/>
        </authorList>
    </citation>
    <scope>NUCLEOTIDE SEQUENCE [LARGE SCALE GENOMIC DNA]</scope>
    <source>
        <strain evidence="1 2">7-3A</strain>
    </source>
</reference>
<dbReference type="AlphaFoldDB" id="A0A7M2Y5Z0"/>
<dbReference type="KEGG" id="kfa:Q73A0000_03580"/>
<dbReference type="Proteomes" id="UP000594195">
    <property type="component" value="Chromosome"/>
</dbReference>
<keyword evidence="2" id="KW-1185">Reference proteome</keyword>